<dbReference type="CDD" id="cd01450">
    <property type="entry name" value="vWFA_subfamily_ECM"/>
    <property type="match status" value="1"/>
</dbReference>
<accession>A0A9Q0LW01</accession>
<gene>
    <name evidence="5" type="ORF">M0811_04608</name>
    <name evidence="4" type="ORF">M0811_12204</name>
</gene>
<feature type="transmembrane region" description="Helical" evidence="1">
    <location>
        <begin position="289"/>
        <end position="310"/>
    </location>
</feature>
<sequence length="370" mass="40584">MNFFLSFLFLILLIKISISDSQKESVCDITADVIFLLDHSQSVLPSDWQEVENFVNDGVDKLKISPNGARAGIIQFAGTAVLTMCLTGTKCAIEIGLSNQPTIGTTTNLVEALSLAKQTFDQQGRDGQKIAILLTDGNDNHNSASDIIAAANSLKNDDVDIYCIGVDNNSTNKEDMMKALEAISSQPPQNYVIYVQQGFAGLTGMLDDLLNNSCEDETKTRCPAALIMLAILLLLHLFHLLPIFQRQPKVQKYTYWVHYLALFFTVLSFILICGMISTSDPKKQSKICTSVIVFLSFAIAGSIAVIFILWRNQRAIAAQKGISKAGLAALESADSTPAGMNTFRKEETKVDQPYSKITDDLDSHLFHGDN</sequence>
<name>A0A9Q0LW01_ANAIG</name>
<evidence type="ECO:0000256" key="2">
    <source>
        <dbReference type="SAM" id="SignalP"/>
    </source>
</evidence>
<dbReference type="Gene3D" id="3.40.50.410">
    <property type="entry name" value="von Willebrand factor, type A domain"/>
    <property type="match status" value="1"/>
</dbReference>
<dbReference type="PROSITE" id="PS50234">
    <property type="entry name" value="VWFA"/>
    <property type="match status" value="1"/>
</dbReference>
<organism evidence="5 6">
    <name type="scientific">Anaeramoeba ignava</name>
    <name type="common">Anaerobic marine amoeba</name>
    <dbReference type="NCBI Taxonomy" id="1746090"/>
    <lineage>
        <taxon>Eukaryota</taxon>
        <taxon>Metamonada</taxon>
        <taxon>Anaeramoebidae</taxon>
        <taxon>Anaeramoeba</taxon>
    </lineage>
</organism>
<keyword evidence="1" id="KW-0812">Transmembrane</keyword>
<reference evidence="5" key="1">
    <citation type="submission" date="2022-10" db="EMBL/GenBank/DDBJ databases">
        <title>Novel sulphate-reducing endosymbionts in the free-living metamonad Anaeramoeba.</title>
        <authorList>
            <person name="Jerlstrom-Hultqvist J."/>
            <person name="Cepicka I."/>
            <person name="Gallot-Lavallee L."/>
            <person name="Salas-Leiva D."/>
            <person name="Curtis B.A."/>
            <person name="Zahonova K."/>
            <person name="Pipaliya S."/>
            <person name="Dacks J."/>
            <person name="Roger A.J."/>
        </authorList>
    </citation>
    <scope>NUCLEOTIDE SEQUENCE</scope>
    <source>
        <strain evidence="5">BMAN</strain>
    </source>
</reference>
<proteinExistence type="predicted"/>
<keyword evidence="2" id="KW-0732">Signal</keyword>
<dbReference type="InterPro" id="IPR050525">
    <property type="entry name" value="ECM_Assembly_Org"/>
</dbReference>
<dbReference type="InterPro" id="IPR036465">
    <property type="entry name" value="vWFA_dom_sf"/>
</dbReference>
<evidence type="ECO:0000313" key="5">
    <source>
        <dbReference type="EMBL" id="KAJ5078885.1"/>
    </source>
</evidence>
<dbReference type="PRINTS" id="PR00453">
    <property type="entry name" value="VWFADOMAIN"/>
</dbReference>
<evidence type="ECO:0000313" key="4">
    <source>
        <dbReference type="EMBL" id="KAJ5068783.1"/>
    </source>
</evidence>
<dbReference type="OrthoDB" id="10256829at2759"/>
<dbReference type="AlphaFoldDB" id="A0A9Q0LW01"/>
<dbReference type="Pfam" id="PF00092">
    <property type="entry name" value="VWA"/>
    <property type="match status" value="1"/>
</dbReference>
<comment type="caution">
    <text evidence="5">The sequence shown here is derived from an EMBL/GenBank/DDBJ whole genome shotgun (WGS) entry which is preliminary data.</text>
</comment>
<feature type="chain" id="PRO_5041628592" description="VWFA domain-containing protein" evidence="2">
    <location>
        <begin position="22"/>
        <end position="370"/>
    </location>
</feature>
<evidence type="ECO:0000259" key="3">
    <source>
        <dbReference type="PROSITE" id="PS50234"/>
    </source>
</evidence>
<dbReference type="Proteomes" id="UP001149090">
    <property type="component" value="Unassembled WGS sequence"/>
</dbReference>
<dbReference type="PANTHER" id="PTHR24020:SF20">
    <property type="entry name" value="PH DOMAIN-CONTAINING PROTEIN"/>
    <property type="match status" value="1"/>
</dbReference>
<evidence type="ECO:0000313" key="6">
    <source>
        <dbReference type="Proteomes" id="UP001149090"/>
    </source>
</evidence>
<dbReference type="SMART" id="SM00327">
    <property type="entry name" value="VWA"/>
    <property type="match status" value="1"/>
</dbReference>
<keyword evidence="1" id="KW-1133">Transmembrane helix</keyword>
<feature type="transmembrane region" description="Helical" evidence="1">
    <location>
        <begin position="256"/>
        <end position="277"/>
    </location>
</feature>
<evidence type="ECO:0000256" key="1">
    <source>
        <dbReference type="SAM" id="Phobius"/>
    </source>
</evidence>
<feature type="domain" description="VWFA" evidence="3">
    <location>
        <begin position="32"/>
        <end position="209"/>
    </location>
</feature>
<dbReference type="InterPro" id="IPR002035">
    <property type="entry name" value="VWF_A"/>
</dbReference>
<dbReference type="EMBL" id="JAPDFW010000044">
    <property type="protein sequence ID" value="KAJ5078885.1"/>
    <property type="molecule type" value="Genomic_DNA"/>
</dbReference>
<feature type="signal peptide" evidence="2">
    <location>
        <begin position="1"/>
        <end position="21"/>
    </location>
</feature>
<keyword evidence="6" id="KW-1185">Reference proteome</keyword>
<dbReference type="PANTHER" id="PTHR24020">
    <property type="entry name" value="COLLAGEN ALPHA"/>
    <property type="match status" value="1"/>
</dbReference>
<dbReference type="SUPFAM" id="SSF53300">
    <property type="entry name" value="vWA-like"/>
    <property type="match status" value="1"/>
</dbReference>
<dbReference type="EMBL" id="JAPDFW010000113">
    <property type="protein sequence ID" value="KAJ5068783.1"/>
    <property type="molecule type" value="Genomic_DNA"/>
</dbReference>
<protein>
    <recommendedName>
        <fullName evidence="3">VWFA domain-containing protein</fullName>
    </recommendedName>
</protein>
<feature type="transmembrane region" description="Helical" evidence="1">
    <location>
        <begin position="224"/>
        <end position="244"/>
    </location>
</feature>
<keyword evidence="1" id="KW-0472">Membrane</keyword>